<name>A0A916QEJ3_9BACL</name>
<evidence type="ECO:0000313" key="2">
    <source>
        <dbReference type="Proteomes" id="UP000654993"/>
    </source>
</evidence>
<evidence type="ECO:0000313" key="1">
    <source>
        <dbReference type="EMBL" id="GFR39311.1"/>
    </source>
</evidence>
<sequence length="61" mass="7116">MSPLRIAFESEGYIAHAENITRDRFAFERMRIRTLALYGYKYIPFSWDELGKRPGLSTGCL</sequence>
<proteinExistence type="predicted"/>
<gene>
    <name evidence="1" type="ORF">PRECH8_26070</name>
</gene>
<dbReference type="Proteomes" id="UP000654993">
    <property type="component" value="Unassembled WGS sequence"/>
</dbReference>
<reference evidence="1" key="2">
    <citation type="journal article" date="2021" name="Data Brief">
        <title>Draft genome sequence data of the facultative, thermophilic, xylanolytic bacterium Paenibacillus sp. strain DA-C8.</title>
        <authorList>
            <person name="Chhe C."/>
            <person name="Uke A."/>
            <person name="Baramee S."/>
            <person name="Ungkulpasvich U."/>
            <person name="Tachaapaikoon C."/>
            <person name="Pason P."/>
            <person name="Waeonukul R."/>
            <person name="Ratanakhanokchai K."/>
            <person name="Kosugi A."/>
        </authorList>
    </citation>
    <scope>NUCLEOTIDE SEQUENCE</scope>
    <source>
        <strain evidence="1">DA-C8</strain>
    </source>
</reference>
<protein>
    <submittedName>
        <fullName evidence="1">Uncharacterized protein</fullName>
    </submittedName>
</protein>
<keyword evidence="2" id="KW-1185">Reference proteome</keyword>
<dbReference type="EMBL" id="BMAQ01000041">
    <property type="protein sequence ID" value="GFR39311.1"/>
    <property type="molecule type" value="Genomic_DNA"/>
</dbReference>
<comment type="caution">
    <text evidence="1">The sequence shown here is derived from an EMBL/GenBank/DDBJ whole genome shotgun (WGS) entry which is preliminary data.</text>
</comment>
<reference evidence="1" key="1">
    <citation type="submission" date="2020-08" db="EMBL/GenBank/DDBJ databases">
        <authorList>
            <person name="Uke A."/>
            <person name="Chhe C."/>
            <person name="Baramee S."/>
            <person name="Kosugi A."/>
        </authorList>
    </citation>
    <scope>NUCLEOTIDE SEQUENCE</scope>
    <source>
        <strain evidence="1">DA-C8</strain>
    </source>
</reference>
<accession>A0A916QEJ3</accession>
<organism evidence="1 2">
    <name type="scientific">Insulibacter thermoxylanivorax</name>
    <dbReference type="NCBI Taxonomy" id="2749268"/>
    <lineage>
        <taxon>Bacteria</taxon>
        <taxon>Bacillati</taxon>
        <taxon>Bacillota</taxon>
        <taxon>Bacilli</taxon>
        <taxon>Bacillales</taxon>
        <taxon>Paenibacillaceae</taxon>
        <taxon>Insulibacter</taxon>
    </lineage>
</organism>
<dbReference type="AlphaFoldDB" id="A0A916QEJ3"/>